<evidence type="ECO:0000256" key="1">
    <source>
        <dbReference type="SAM" id="MobiDB-lite"/>
    </source>
</evidence>
<feature type="compositionally biased region" description="Pro residues" evidence="1">
    <location>
        <begin position="23"/>
        <end position="35"/>
    </location>
</feature>
<reference evidence="2 3" key="1">
    <citation type="submission" date="2023-01" db="EMBL/GenBank/DDBJ databases">
        <title>Analysis of 21 Apiospora genomes using comparative genomics revels a genus with tremendous synthesis potential of carbohydrate active enzymes and secondary metabolites.</title>
        <authorList>
            <person name="Sorensen T."/>
        </authorList>
    </citation>
    <scope>NUCLEOTIDE SEQUENCE [LARGE SCALE GENOMIC DNA]</scope>
    <source>
        <strain evidence="2 3">CBS 114990</strain>
    </source>
</reference>
<dbReference type="GeneID" id="92040344"/>
<feature type="compositionally biased region" description="Polar residues" evidence="1">
    <location>
        <begin position="53"/>
        <end position="64"/>
    </location>
</feature>
<proteinExistence type="predicted"/>
<feature type="compositionally biased region" description="Low complexity" evidence="1">
    <location>
        <begin position="251"/>
        <end position="277"/>
    </location>
</feature>
<feature type="compositionally biased region" description="Low complexity" evidence="1">
    <location>
        <begin position="36"/>
        <end position="52"/>
    </location>
</feature>
<feature type="region of interest" description="Disordered" evidence="1">
    <location>
        <begin position="714"/>
        <end position="957"/>
    </location>
</feature>
<feature type="region of interest" description="Disordered" evidence="1">
    <location>
        <begin position="213"/>
        <end position="490"/>
    </location>
</feature>
<feature type="region of interest" description="Disordered" evidence="1">
    <location>
        <begin position="1"/>
        <end position="183"/>
    </location>
</feature>
<feature type="region of interest" description="Disordered" evidence="1">
    <location>
        <begin position="188"/>
        <end position="207"/>
    </location>
</feature>
<feature type="compositionally biased region" description="Polar residues" evidence="1">
    <location>
        <begin position="87"/>
        <end position="97"/>
    </location>
</feature>
<feature type="compositionally biased region" description="Low complexity" evidence="1">
    <location>
        <begin position="110"/>
        <end position="127"/>
    </location>
</feature>
<feature type="region of interest" description="Disordered" evidence="1">
    <location>
        <begin position="664"/>
        <end position="702"/>
    </location>
</feature>
<feature type="compositionally biased region" description="Pro residues" evidence="1">
    <location>
        <begin position="665"/>
        <end position="676"/>
    </location>
</feature>
<evidence type="ECO:0008006" key="4">
    <source>
        <dbReference type="Google" id="ProtNLM"/>
    </source>
</evidence>
<feature type="compositionally biased region" description="Polar residues" evidence="1">
    <location>
        <begin position="439"/>
        <end position="477"/>
    </location>
</feature>
<feature type="compositionally biased region" description="Polar residues" evidence="1">
    <location>
        <begin position="542"/>
        <end position="561"/>
    </location>
</feature>
<dbReference type="EMBL" id="JAQQWN010000004">
    <property type="protein sequence ID" value="KAK8088008.1"/>
    <property type="molecule type" value="Genomic_DNA"/>
</dbReference>
<feature type="compositionally biased region" description="Polar residues" evidence="1">
    <location>
        <begin position="383"/>
        <end position="394"/>
    </location>
</feature>
<protein>
    <recommendedName>
        <fullName evidence="4">LPXTG-motif cell wall anchor domain protein</fullName>
    </recommendedName>
</protein>
<feature type="compositionally biased region" description="Basic and acidic residues" evidence="1">
    <location>
        <begin position="796"/>
        <end position="806"/>
    </location>
</feature>
<name>A0ABR1WY02_9PEZI</name>
<feature type="compositionally biased region" description="Polar residues" evidence="1">
    <location>
        <begin position="944"/>
        <end position="957"/>
    </location>
</feature>
<feature type="compositionally biased region" description="Low complexity" evidence="1">
    <location>
        <begin position="527"/>
        <end position="540"/>
    </location>
</feature>
<feature type="compositionally biased region" description="Basic and acidic residues" evidence="1">
    <location>
        <begin position="887"/>
        <end position="916"/>
    </location>
</feature>
<dbReference type="RefSeq" id="XP_066670902.1">
    <property type="nucleotide sequence ID" value="XM_066807284.1"/>
</dbReference>
<feature type="compositionally biased region" description="Low complexity" evidence="1">
    <location>
        <begin position="721"/>
        <end position="731"/>
    </location>
</feature>
<keyword evidence="3" id="KW-1185">Reference proteome</keyword>
<evidence type="ECO:0000313" key="2">
    <source>
        <dbReference type="EMBL" id="KAK8088008.1"/>
    </source>
</evidence>
<sequence length="957" mass="102356">MAETPDTAKASASAALTSNPIPAHQPPDSSEPPPFSSLSTTTSTAAISPTTSGRDNPSATTPVSPEQLPASPDADPEDSRPSAFQPPGTNSTVQGATTKIDARHTDSPDPVSSTQPEPEPESAPAHADQLITTKASQPSNTDGTKSPLTTTDSTETVVASQPPKRRAPTSSTSTSVLDFASGSRQALGAHQRFNSAEGSQRAAADIAQDCAQGKRELILPKSVKRKSASDDKRTSATRRPPVSYKPPGSAGLPPTGPSTSIPPIRSFRSSGSRRSFGIDMNFTSPRYEDAKGGDSNHRDRTLRALEGRQDDDTVRWAPQDSAADRAEMDDDSGDVFLKMAREEPESNAVFSRRMSDQETSRNRAYGLDQMVERASPKRILTYRQDQSSDGTKSRVNGAASRPPITPRTIPTQDILSEASSAYGRRRQSITESAAGAPARTSSTSLKQPGLSSYGTGRAYNSSPLVPQKQETQPGDIQTESSTSTAAPSTVWDELDELKSRIHRLELTGKIPPTSGAAMSRASDDRPPTATTNATTMSASPKRGSTSGVQHNDASSTVSTSQREGHPLLQSALGKSKSFLTFDVYSALETAASDALALSTMIGAAGQPGPISSGASNTGAGANVTNRQLRRKADSICRSLTELCLALSEGQAQPKQQLQLLQQPTTMPPAEPEPPSSPTIRFTGLASPSIPKFTGVAPSDDQARPWAMSRLEEKRSSMLQASNVSSPSRYSSNLPPTPSDASGRRTSLLIPRTRRAVTEEPEEQTGRKSTLLRTRRAGTEEPEETPMRSTSLLRTRRNVEYEEESPRMRAPSRAITEVAVTRSGREYRSSVPLPSIETNHSSNVPLPSTEMSPSASSALPRKRLTPSTLSSRLSQPSASSSGLSSRRYYNERVTPERERSERETNSLSDKLAEERGQRHFSLGSISRIARAGSLHTNGRNRESMAASSPTTAQNGRYR</sequence>
<feature type="compositionally biased region" description="Polar residues" evidence="1">
    <location>
        <begin position="130"/>
        <end position="159"/>
    </location>
</feature>
<dbReference type="Proteomes" id="UP001433268">
    <property type="component" value="Unassembled WGS sequence"/>
</dbReference>
<organism evidence="2 3">
    <name type="scientific">Apiospora hydei</name>
    <dbReference type="NCBI Taxonomy" id="1337664"/>
    <lineage>
        <taxon>Eukaryota</taxon>
        <taxon>Fungi</taxon>
        <taxon>Dikarya</taxon>
        <taxon>Ascomycota</taxon>
        <taxon>Pezizomycotina</taxon>
        <taxon>Sordariomycetes</taxon>
        <taxon>Xylariomycetidae</taxon>
        <taxon>Amphisphaeriales</taxon>
        <taxon>Apiosporaceae</taxon>
        <taxon>Apiospora</taxon>
    </lineage>
</organism>
<feature type="compositionally biased region" description="Low complexity" evidence="1">
    <location>
        <begin position="478"/>
        <end position="489"/>
    </location>
</feature>
<feature type="compositionally biased region" description="Basic and acidic residues" evidence="1">
    <location>
        <begin position="286"/>
        <end position="314"/>
    </location>
</feature>
<feature type="compositionally biased region" description="Polar residues" evidence="1">
    <location>
        <begin position="835"/>
        <end position="856"/>
    </location>
</feature>
<accession>A0ABR1WY02</accession>
<feature type="compositionally biased region" description="Low complexity" evidence="1">
    <location>
        <begin position="864"/>
        <end position="886"/>
    </location>
</feature>
<feature type="region of interest" description="Disordered" evidence="1">
    <location>
        <begin position="505"/>
        <end position="563"/>
    </location>
</feature>
<evidence type="ECO:0000313" key="3">
    <source>
        <dbReference type="Proteomes" id="UP001433268"/>
    </source>
</evidence>
<gene>
    <name evidence="2" type="ORF">PG997_002969</name>
</gene>
<comment type="caution">
    <text evidence="2">The sequence shown here is derived from an EMBL/GenBank/DDBJ whole genome shotgun (WGS) entry which is preliminary data.</text>
</comment>